<keyword evidence="2" id="KW-1185">Reference proteome</keyword>
<dbReference type="Pfam" id="PF08890">
    <property type="entry name" value="Phage_TAC_5"/>
    <property type="match status" value="1"/>
</dbReference>
<dbReference type="InterPro" id="IPR014986">
    <property type="entry name" value="XkdN-like"/>
</dbReference>
<organism evidence="1 2">
    <name type="scientific">Clostridium facile</name>
    <dbReference type="NCBI Taxonomy" id="2763035"/>
    <lineage>
        <taxon>Bacteria</taxon>
        <taxon>Bacillati</taxon>
        <taxon>Bacillota</taxon>
        <taxon>Clostridia</taxon>
        <taxon>Eubacteriales</taxon>
        <taxon>Clostridiaceae</taxon>
        <taxon>Clostridium</taxon>
    </lineage>
</organism>
<reference evidence="1 2" key="1">
    <citation type="submission" date="2020-08" db="EMBL/GenBank/DDBJ databases">
        <title>Genome public.</title>
        <authorList>
            <person name="Liu C."/>
            <person name="Sun Q."/>
        </authorList>
    </citation>
    <scope>NUCLEOTIDE SEQUENCE [LARGE SCALE GENOMIC DNA]</scope>
    <source>
        <strain evidence="1 2">NSJ-27</strain>
    </source>
</reference>
<dbReference type="RefSeq" id="WP_186995975.1">
    <property type="nucleotide sequence ID" value="NZ_JACOQK010000001.1"/>
</dbReference>
<evidence type="ECO:0000313" key="2">
    <source>
        <dbReference type="Proteomes" id="UP000649151"/>
    </source>
</evidence>
<dbReference type="InterPro" id="IPR038559">
    <property type="entry name" value="XkdN-like_sf"/>
</dbReference>
<gene>
    <name evidence="1" type="ORF">H8Z77_01715</name>
</gene>
<comment type="caution">
    <text evidence="1">The sequence shown here is derived from an EMBL/GenBank/DDBJ whole genome shotgun (WGS) entry which is preliminary data.</text>
</comment>
<dbReference type="Proteomes" id="UP000649151">
    <property type="component" value="Unassembled WGS sequence"/>
</dbReference>
<name>A0ABR7INQ6_9CLOT</name>
<accession>A0ABR7INQ6</accession>
<sequence length="142" mass="16162">MNSLSLFLKKNKKQKKDTTYAATKSLTDENGKPLLWTIRPITSKIHDQIREDCMIETPVRGKNTVRTKFDSTKYIAKVISACVVEPNLYSKELQDSYGVMTPEDLVREMVDDPGEYMAFSAFVNQLCGLDESMNDKVEEAKN</sequence>
<dbReference type="EMBL" id="JACOQK010000001">
    <property type="protein sequence ID" value="MBC5786741.1"/>
    <property type="molecule type" value="Genomic_DNA"/>
</dbReference>
<evidence type="ECO:0000313" key="1">
    <source>
        <dbReference type="EMBL" id="MBC5786741.1"/>
    </source>
</evidence>
<evidence type="ECO:0008006" key="3">
    <source>
        <dbReference type="Google" id="ProtNLM"/>
    </source>
</evidence>
<dbReference type="Gene3D" id="3.30.2220.30">
    <property type="match status" value="1"/>
</dbReference>
<protein>
    <recommendedName>
        <fullName evidence="3">Phage XkdN-like protein</fullName>
    </recommendedName>
</protein>
<proteinExistence type="predicted"/>